<reference evidence="2 3" key="1">
    <citation type="submission" date="2023-07" db="EMBL/GenBank/DDBJ databases">
        <authorList>
            <person name="Girao M."/>
            <person name="Carvalho M.F."/>
        </authorList>
    </citation>
    <scope>NUCLEOTIDE SEQUENCE [LARGE SCALE GENOMIC DNA]</scope>
    <source>
        <strain evidence="2 3">66/93</strain>
    </source>
</reference>
<evidence type="ECO:0000313" key="3">
    <source>
        <dbReference type="Proteomes" id="UP001348641"/>
    </source>
</evidence>
<feature type="transmembrane region" description="Helical" evidence="1">
    <location>
        <begin position="6"/>
        <end position="31"/>
    </location>
</feature>
<dbReference type="Proteomes" id="UP001348641">
    <property type="component" value="Unassembled WGS sequence"/>
</dbReference>
<evidence type="ECO:0000256" key="1">
    <source>
        <dbReference type="SAM" id="Phobius"/>
    </source>
</evidence>
<comment type="caution">
    <text evidence="2">The sequence shown here is derived from an EMBL/GenBank/DDBJ whole genome shotgun (WGS) entry which is preliminary data.</text>
</comment>
<dbReference type="InterPro" id="IPR013901">
    <property type="entry name" value="Anthrone_oxy"/>
</dbReference>
<feature type="transmembrane region" description="Helical" evidence="1">
    <location>
        <begin position="86"/>
        <end position="106"/>
    </location>
</feature>
<protein>
    <submittedName>
        <fullName evidence="2">DUF1772 domain-containing protein</fullName>
    </submittedName>
</protein>
<keyword evidence="1" id="KW-0812">Transmembrane</keyword>
<keyword evidence="1" id="KW-0472">Membrane</keyword>
<feature type="transmembrane region" description="Helical" evidence="1">
    <location>
        <begin position="52"/>
        <end position="74"/>
    </location>
</feature>
<organism evidence="2 3">
    <name type="scientific">Nocardiopsis tropica</name>
    <dbReference type="NCBI Taxonomy" id="109330"/>
    <lineage>
        <taxon>Bacteria</taxon>
        <taxon>Bacillati</taxon>
        <taxon>Actinomycetota</taxon>
        <taxon>Actinomycetes</taxon>
        <taxon>Streptosporangiales</taxon>
        <taxon>Nocardiopsidaceae</taxon>
        <taxon>Nocardiopsis</taxon>
    </lineage>
</organism>
<sequence>MADMVYAVVPVAATVLTGLFAGLFFGFSIAVMPGLGRAGDRAMIESMQGINVAILNPLFAAVFIGAPVGALASVVLHTSAAETASAVWFGGALACLVAALGITFGVNVPRNNALEEAGPAERIADPAAVRGAFEPVWVRWNHLRSLASAVALVCAVVALTVR</sequence>
<dbReference type="Pfam" id="PF08592">
    <property type="entry name" value="Anthrone_oxy"/>
    <property type="match status" value="1"/>
</dbReference>
<evidence type="ECO:0000313" key="2">
    <source>
        <dbReference type="EMBL" id="MEE2050728.1"/>
    </source>
</evidence>
<accession>A0ABU7KN54</accession>
<gene>
    <name evidence="2" type="ORF">Q8A49_09475</name>
</gene>
<dbReference type="EMBL" id="JAUUCC010000018">
    <property type="protein sequence ID" value="MEE2050728.1"/>
    <property type="molecule type" value="Genomic_DNA"/>
</dbReference>
<name>A0ABU7KN54_9ACTN</name>
<proteinExistence type="predicted"/>
<keyword evidence="1" id="KW-1133">Transmembrane helix</keyword>
<dbReference type="RefSeq" id="WP_330157919.1">
    <property type="nucleotide sequence ID" value="NZ_BAAAJA010000008.1"/>
</dbReference>